<evidence type="ECO:0000256" key="2">
    <source>
        <dbReference type="SAM" id="SignalP"/>
    </source>
</evidence>
<feature type="signal peptide" evidence="2">
    <location>
        <begin position="1"/>
        <end position="27"/>
    </location>
</feature>
<dbReference type="EMBL" id="WIGM01001202">
    <property type="protein sequence ID" value="KAF6803386.1"/>
    <property type="molecule type" value="Genomic_DNA"/>
</dbReference>
<sequence length="75" mass="8405">MRTQSLVSRFLVVLGAYHAAMWTAAQGSPVFQAMAESKGEEAYAYLAGVMQGIQEYRYVFAFIFFFGHCVLAGRR</sequence>
<dbReference type="Proteomes" id="UP000639643">
    <property type="component" value="Unassembled WGS sequence"/>
</dbReference>
<keyword evidence="1" id="KW-0472">Membrane</keyword>
<accession>A0A8H6MPI9</accession>
<organism evidence="3 4">
    <name type="scientific">Colletotrichum musicola</name>
    <dbReference type="NCBI Taxonomy" id="2175873"/>
    <lineage>
        <taxon>Eukaryota</taxon>
        <taxon>Fungi</taxon>
        <taxon>Dikarya</taxon>
        <taxon>Ascomycota</taxon>
        <taxon>Pezizomycotina</taxon>
        <taxon>Sordariomycetes</taxon>
        <taxon>Hypocreomycetidae</taxon>
        <taxon>Glomerellales</taxon>
        <taxon>Glomerellaceae</taxon>
        <taxon>Colletotrichum</taxon>
        <taxon>Colletotrichum orchidearum species complex</taxon>
    </lineage>
</organism>
<evidence type="ECO:0000313" key="4">
    <source>
        <dbReference type="Proteomes" id="UP000639643"/>
    </source>
</evidence>
<evidence type="ECO:0000256" key="1">
    <source>
        <dbReference type="SAM" id="Phobius"/>
    </source>
</evidence>
<keyword evidence="4" id="KW-1185">Reference proteome</keyword>
<name>A0A8H6MPI9_9PEZI</name>
<protein>
    <submittedName>
        <fullName evidence="3">Uncharacterized protein</fullName>
    </submittedName>
</protein>
<gene>
    <name evidence="3" type="ORF">CMUS01_15105</name>
</gene>
<comment type="caution">
    <text evidence="3">The sequence shown here is derived from an EMBL/GenBank/DDBJ whole genome shotgun (WGS) entry which is preliminary data.</text>
</comment>
<keyword evidence="2" id="KW-0732">Signal</keyword>
<feature type="chain" id="PRO_5034931106" evidence="2">
    <location>
        <begin position="28"/>
        <end position="75"/>
    </location>
</feature>
<dbReference type="AlphaFoldDB" id="A0A8H6MPI9"/>
<reference evidence="3" key="1">
    <citation type="journal article" date="2020" name="Phytopathology">
        <title>Genome Sequence Resources of Colletotrichum truncatum, C. plurivorum, C. musicola, and C. sojae: Four Species Pathogenic to Soybean (Glycine max).</title>
        <authorList>
            <person name="Rogerio F."/>
            <person name="Boufleur T.R."/>
            <person name="Ciampi-Guillardi M."/>
            <person name="Sukno S.A."/>
            <person name="Thon M.R."/>
            <person name="Massola Junior N.S."/>
            <person name="Baroncelli R."/>
        </authorList>
    </citation>
    <scope>NUCLEOTIDE SEQUENCE</scope>
    <source>
        <strain evidence="3">LFN0074</strain>
    </source>
</reference>
<proteinExistence type="predicted"/>
<keyword evidence="1" id="KW-0812">Transmembrane</keyword>
<keyword evidence="1" id="KW-1133">Transmembrane helix</keyword>
<feature type="transmembrane region" description="Helical" evidence="1">
    <location>
        <begin position="56"/>
        <end position="73"/>
    </location>
</feature>
<evidence type="ECO:0000313" key="3">
    <source>
        <dbReference type="EMBL" id="KAF6803386.1"/>
    </source>
</evidence>